<evidence type="ECO:0000256" key="1">
    <source>
        <dbReference type="SAM" id="MobiDB-lite"/>
    </source>
</evidence>
<accession>A0AAV4AW45</accession>
<gene>
    <name evidence="2" type="ORF">PoB_003891600</name>
</gene>
<evidence type="ECO:0000313" key="3">
    <source>
        <dbReference type="Proteomes" id="UP000735302"/>
    </source>
</evidence>
<comment type="caution">
    <text evidence="2">The sequence shown here is derived from an EMBL/GenBank/DDBJ whole genome shotgun (WGS) entry which is preliminary data.</text>
</comment>
<reference evidence="2 3" key="1">
    <citation type="journal article" date="2021" name="Elife">
        <title>Chloroplast acquisition without the gene transfer in kleptoplastic sea slugs, Plakobranchus ocellatus.</title>
        <authorList>
            <person name="Maeda T."/>
            <person name="Takahashi S."/>
            <person name="Yoshida T."/>
            <person name="Shimamura S."/>
            <person name="Takaki Y."/>
            <person name="Nagai Y."/>
            <person name="Toyoda A."/>
            <person name="Suzuki Y."/>
            <person name="Arimoto A."/>
            <person name="Ishii H."/>
            <person name="Satoh N."/>
            <person name="Nishiyama T."/>
            <person name="Hasebe M."/>
            <person name="Maruyama T."/>
            <person name="Minagawa J."/>
            <person name="Obokata J."/>
            <person name="Shigenobu S."/>
        </authorList>
    </citation>
    <scope>NUCLEOTIDE SEQUENCE [LARGE SCALE GENOMIC DNA]</scope>
</reference>
<proteinExistence type="predicted"/>
<keyword evidence="3" id="KW-1185">Reference proteome</keyword>
<sequence>MQKKALKVQLNKAEKKCGQSENEPKVQLPGQHKFDAASSSRLSTPAPNSQLTRSSIRLEEICEGESYMF</sequence>
<dbReference type="EMBL" id="BLXT01004423">
    <property type="protein sequence ID" value="GFO12411.1"/>
    <property type="molecule type" value="Genomic_DNA"/>
</dbReference>
<feature type="compositionally biased region" description="Basic and acidic residues" evidence="1">
    <location>
        <begin position="12"/>
        <end position="24"/>
    </location>
</feature>
<protein>
    <submittedName>
        <fullName evidence="2">Uncharacterized protein</fullName>
    </submittedName>
</protein>
<name>A0AAV4AW45_9GAST</name>
<feature type="region of interest" description="Disordered" evidence="1">
    <location>
        <begin position="1"/>
        <end position="51"/>
    </location>
</feature>
<dbReference type="AlphaFoldDB" id="A0AAV4AW45"/>
<evidence type="ECO:0000313" key="2">
    <source>
        <dbReference type="EMBL" id="GFO12411.1"/>
    </source>
</evidence>
<feature type="compositionally biased region" description="Polar residues" evidence="1">
    <location>
        <begin position="37"/>
        <end position="51"/>
    </location>
</feature>
<organism evidence="2 3">
    <name type="scientific">Plakobranchus ocellatus</name>
    <dbReference type="NCBI Taxonomy" id="259542"/>
    <lineage>
        <taxon>Eukaryota</taxon>
        <taxon>Metazoa</taxon>
        <taxon>Spiralia</taxon>
        <taxon>Lophotrochozoa</taxon>
        <taxon>Mollusca</taxon>
        <taxon>Gastropoda</taxon>
        <taxon>Heterobranchia</taxon>
        <taxon>Euthyneura</taxon>
        <taxon>Panpulmonata</taxon>
        <taxon>Sacoglossa</taxon>
        <taxon>Placobranchoidea</taxon>
        <taxon>Plakobranchidae</taxon>
        <taxon>Plakobranchus</taxon>
    </lineage>
</organism>
<dbReference type="Proteomes" id="UP000735302">
    <property type="component" value="Unassembled WGS sequence"/>
</dbReference>